<dbReference type="HAMAP" id="MF_00385">
    <property type="entry name" value="Ribosomal_bS16"/>
    <property type="match status" value="1"/>
</dbReference>
<dbReference type="Pfam" id="PF00886">
    <property type="entry name" value="Ribosomal_S16"/>
    <property type="match status" value="1"/>
</dbReference>
<evidence type="ECO:0000313" key="5">
    <source>
        <dbReference type="EMBL" id="KAK5052053.1"/>
    </source>
</evidence>
<comment type="caution">
    <text evidence="5">The sequence shown here is derived from an EMBL/GenBank/DDBJ whole genome shotgun (WGS) entry which is preliminary data.</text>
</comment>
<evidence type="ECO:0000256" key="2">
    <source>
        <dbReference type="ARBA" id="ARBA00022980"/>
    </source>
</evidence>
<evidence type="ECO:0000256" key="1">
    <source>
        <dbReference type="ARBA" id="ARBA00006668"/>
    </source>
</evidence>
<dbReference type="GO" id="GO:0032543">
    <property type="term" value="P:mitochondrial translation"/>
    <property type="evidence" value="ECO:0007669"/>
    <property type="project" value="TreeGrafter"/>
</dbReference>
<organism evidence="5 6">
    <name type="scientific">Exophiala bonariae</name>
    <dbReference type="NCBI Taxonomy" id="1690606"/>
    <lineage>
        <taxon>Eukaryota</taxon>
        <taxon>Fungi</taxon>
        <taxon>Dikarya</taxon>
        <taxon>Ascomycota</taxon>
        <taxon>Pezizomycotina</taxon>
        <taxon>Eurotiomycetes</taxon>
        <taxon>Chaetothyriomycetidae</taxon>
        <taxon>Chaetothyriales</taxon>
        <taxon>Herpotrichiellaceae</taxon>
        <taxon>Exophiala</taxon>
    </lineage>
</organism>
<gene>
    <name evidence="5" type="ORF">LTR84_002857</name>
</gene>
<dbReference type="Proteomes" id="UP001358417">
    <property type="component" value="Unassembled WGS sequence"/>
</dbReference>
<evidence type="ECO:0000256" key="4">
    <source>
        <dbReference type="SAM" id="MobiDB-lite"/>
    </source>
</evidence>
<dbReference type="InterPro" id="IPR000307">
    <property type="entry name" value="Ribosomal_bS16"/>
</dbReference>
<dbReference type="InterPro" id="IPR023803">
    <property type="entry name" value="Ribosomal_bS16_dom_sf"/>
</dbReference>
<feature type="region of interest" description="Disordered" evidence="4">
    <location>
        <begin position="33"/>
        <end position="61"/>
    </location>
</feature>
<dbReference type="PANTHER" id="PTHR12919:SF20">
    <property type="entry name" value="SMALL RIBOSOMAL SUBUNIT PROTEIN BS16M"/>
    <property type="match status" value="1"/>
</dbReference>
<dbReference type="Gene3D" id="3.30.1320.10">
    <property type="match status" value="1"/>
</dbReference>
<dbReference type="GO" id="GO:0005763">
    <property type="term" value="C:mitochondrial small ribosomal subunit"/>
    <property type="evidence" value="ECO:0007669"/>
    <property type="project" value="TreeGrafter"/>
</dbReference>
<dbReference type="NCBIfam" id="TIGR00002">
    <property type="entry name" value="S16"/>
    <property type="match status" value="1"/>
</dbReference>
<evidence type="ECO:0008006" key="7">
    <source>
        <dbReference type="Google" id="ProtNLM"/>
    </source>
</evidence>
<dbReference type="SUPFAM" id="SSF54565">
    <property type="entry name" value="Ribosomal protein S16"/>
    <property type="match status" value="1"/>
</dbReference>
<comment type="similarity">
    <text evidence="1">Belongs to the bacterial ribosomal protein bS16 family.</text>
</comment>
<protein>
    <recommendedName>
        <fullName evidence="7">Ribosomal protein S16</fullName>
    </recommendedName>
</protein>
<keyword evidence="2" id="KW-0689">Ribosomal protein</keyword>
<proteinExistence type="inferred from homology"/>
<dbReference type="GeneID" id="89971056"/>
<dbReference type="GO" id="GO:0003735">
    <property type="term" value="F:structural constituent of ribosome"/>
    <property type="evidence" value="ECO:0007669"/>
    <property type="project" value="InterPro"/>
</dbReference>
<evidence type="ECO:0000313" key="6">
    <source>
        <dbReference type="Proteomes" id="UP001358417"/>
    </source>
</evidence>
<evidence type="ECO:0000256" key="3">
    <source>
        <dbReference type="ARBA" id="ARBA00023274"/>
    </source>
</evidence>
<dbReference type="RefSeq" id="XP_064706067.1">
    <property type="nucleotide sequence ID" value="XM_064846457.1"/>
</dbReference>
<reference evidence="5 6" key="1">
    <citation type="submission" date="2023-08" db="EMBL/GenBank/DDBJ databases">
        <title>Black Yeasts Isolated from many extreme environments.</title>
        <authorList>
            <person name="Coleine C."/>
            <person name="Stajich J.E."/>
            <person name="Selbmann L."/>
        </authorList>
    </citation>
    <scope>NUCLEOTIDE SEQUENCE [LARGE SCALE GENOMIC DNA]</scope>
    <source>
        <strain evidence="5 6">CCFEE 5792</strain>
    </source>
</reference>
<dbReference type="AlphaFoldDB" id="A0AAV9NDJ4"/>
<dbReference type="EMBL" id="JAVRRD010000014">
    <property type="protein sequence ID" value="KAK5052053.1"/>
    <property type="molecule type" value="Genomic_DNA"/>
</dbReference>
<sequence length="121" mass="13729">MVLRIRLARFGTKGKPVYNIVLTQAKTARNSKPMEVLGTYNPIPQTPLATSHTPEFTPEGEKFKPKKYKAIELDTVRTKYWLGVGAQPTEPVEKLLCMLGMMERKPTLLEREAIRTQKQSA</sequence>
<keyword evidence="6" id="KW-1185">Reference proteome</keyword>
<dbReference type="PANTHER" id="PTHR12919">
    <property type="entry name" value="30S RIBOSOMAL PROTEIN S16"/>
    <property type="match status" value="1"/>
</dbReference>
<keyword evidence="3" id="KW-0687">Ribonucleoprotein</keyword>
<name>A0AAV9NDJ4_9EURO</name>
<accession>A0AAV9NDJ4</accession>